<keyword evidence="8" id="KW-1185">Reference proteome</keyword>
<comment type="caution">
    <text evidence="7">The sequence shown here is derived from an EMBL/GenBank/DDBJ whole genome shotgun (WGS) entry which is preliminary data.</text>
</comment>
<name>A0AAU9WXS9_9CNID</name>
<dbReference type="PRINTS" id="PR00080">
    <property type="entry name" value="SDRFAMILY"/>
</dbReference>
<dbReference type="GO" id="GO:0016491">
    <property type="term" value="F:oxidoreductase activity"/>
    <property type="evidence" value="ECO:0007669"/>
    <property type="project" value="UniProtKB-KW"/>
</dbReference>
<dbReference type="Gene3D" id="1.10.10.1940">
    <property type="match status" value="1"/>
</dbReference>
<dbReference type="AlphaFoldDB" id="A0AAU9WXS9"/>
<evidence type="ECO:0000256" key="5">
    <source>
        <dbReference type="SAM" id="SignalP"/>
    </source>
</evidence>
<accession>A0AAU9WXS9</accession>
<feature type="chain" id="PRO_5043437694" description="ShKT domain-containing protein" evidence="5">
    <location>
        <begin position="29"/>
        <end position="930"/>
    </location>
</feature>
<sequence length="930" mass="103848">MDMKAKFQVNYLSHFLLTLLLLDKMKKSAPSRIVNVSALAHEFKSANLQLDDFVLSKEKVSLGFERYAQSKLAQVVFTKELSRRLEGTGVTVYALHPGGVKSDIWRYLPILENPFLKPFVMIITFLFMKDCKQGAQTTIFCSVAEELEGVSGLYYSDCKVREGNKQAKDPGLAKKLWDVKLLKTRAPKKLCHGSTSLSRFRPKNSRDYEGNFVRCDPEPIVCFDRRGRRARNVVSTQTMAVFLVLLVVTASTICLAVIIKWYFGGGVCRSKARLDGKTVIVTGANTGIGKETASDLARRGAKVILACRDEQRATDAAKDIIAETGSDKVLVRILDLNSFESVRSFAKLISETEERLDILVNNAGIGLGAPYRLTKDGYESVFQVNYLSHFLLTLLLLDKMKKSAPSRIVNVSSLAHEQKIATLQLEDFKLSKEKFDKGFGRYAQSKLAQVVFTKELSRRLEGTGVTVYALHPGGVNSDIWRNYKFLENPFLKPFVTLIAYLFLKDCKQGAQTSIYCSVAEELEGVSGLYFSDCKVREGNKLAKDPGLAKKLWDVTSPCEDHHPRCGHWASKGECKKNVKWMSKHCRSTCGLCAQANVHDLYKQAKLEIHGAFLLFFGIVGIVVVGAFTKIHFEGPSCPSSAKMTGKTVVITGGNTGIGKETARILAWRKARVIIGCRNITKGLHAAAEIIENTGNRNIEVKKLDLSCFKSVQRFAEEVNEEEQRVDVLINNAGYIGPYCTTVDELENTIQVNYLSHFLLSHLLLDKLKASSPSRIINVSSRQHAEVSQIDVGKVLSQKKEGYGIIKAYNNSKLCQVLSTIEMSKRIKGSGVTVNALHPGVVGTEITRNFRILQMWIIRPLLWFVSYFFFKTINSGAQTSIYCAVAEELKDVSGKYFKDCAMVECSDLAKDKKLAEELWKESEKLTELDKQ</sequence>
<dbReference type="InterPro" id="IPR002347">
    <property type="entry name" value="SDR_fam"/>
</dbReference>
<feature type="transmembrane region" description="Helical" evidence="4">
    <location>
        <begin position="239"/>
        <end position="263"/>
    </location>
</feature>
<feature type="domain" description="ShKT" evidence="6">
    <location>
        <begin position="558"/>
        <end position="592"/>
    </location>
</feature>
<dbReference type="Pfam" id="PF00106">
    <property type="entry name" value="adh_short"/>
    <property type="match status" value="2"/>
</dbReference>
<gene>
    <name evidence="7" type="ORF">PMEA_00013099</name>
</gene>
<dbReference type="GO" id="GO:0090729">
    <property type="term" value="F:toxin activity"/>
    <property type="evidence" value="ECO:0007669"/>
    <property type="project" value="UniProtKB-KW"/>
</dbReference>
<dbReference type="CDD" id="cd05327">
    <property type="entry name" value="retinol-DH_like_SDR_c_like"/>
    <property type="match status" value="1"/>
</dbReference>
<dbReference type="InterPro" id="IPR036291">
    <property type="entry name" value="NAD(P)-bd_dom_sf"/>
</dbReference>
<feature type="disulfide bond" evidence="3">
    <location>
        <begin position="558"/>
        <end position="592"/>
    </location>
</feature>
<reference evidence="7 8" key="1">
    <citation type="submission" date="2022-05" db="EMBL/GenBank/DDBJ databases">
        <authorList>
            <consortium name="Genoscope - CEA"/>
            <person name="William W."/>
        </authorList>
    </citation>
    <scope>NUCLEOTIDE SEQUENCE [LARGE SCALE GENOMIC DNA]</scope>
</reference>
<dbReference type="SMART" id="SM00254">
    <property type="entry name" value="ShKT"/>
    <property type="match status" value="1"/>
</dbReference>
<feature type="signal peptide" evidence="5">
    <location>
        <begin position="1"/>
        <end position="28"/>
    </location>
</feature>
<dbReference type="SUPFAM" id="SSF51735">
    <property type="entry name" value="NAD(P)-binding Rossmann-fold domains"/>
    <property type="match status" value="3"/>
</dbReference>
<evidence type="ECO:0000256" key="3">
    <source>
        <dbReference type="PROSITE-ProRule" id="PRU01005"/>
    </source>
</evidence>
<evidence type="ECO:0000256" key="2">
    <source>
        <dbReference type="ARBA" id="ARBA00023002"/>
    </source>
</evidence>
<proteinExistence type="predicted"/>
<organism evidence="7 8">
    <name type="scientific">Pocillopora meandrina</name>
    <dbReference type="NCBI Taxonomy" id="46732"/>
    <lineage>
        <taxon>Eukaryota</taxon>
        <taxon>Metazoa</taxon>
        <taxon>Cnidaria</taxon>
        <taxon>Anthozoa</taxon>
        <taxon>Hexacorallia</taxon>
        <taxon>Scleractinia</taxon>
        <taxon>Astrocoeniina</taxon>
        <taxon>Pocilloporidae</taxon>
        <taxon>Pocillopora</taxon>
    </lineage>
</organism>
<dbReference type="EMBL" id="CALNXJ010000023">
    <property type="protein sequence ID" value="CAH3128772.1"/>
    <property type="molecule type" value="Genomic_DNA"/>
</dbReference>
<dbReference type="PANTHER" id="PTHR43157:SF31">
    <property type="entry name" value="PHOSPHATIDYLINOSITOL-GLYCAN BIOSYNTHESIS CLASS F PROTEIN"/>
    <property type="match status" value="1"/>
</dbReference>
<keyword evidence="4" id="KW-0812">Transmembrane</keyword>
<keyword evidence="5" id="KW-0732">Signal</keyword>
<dbReference type="PANTHER" id="PTHR43157">
    <property type="entry name" value="PHOSPHATIDYLINOSITOL-GLYCAN BIOSYNTHESIS CLASS F PROTEIN-RELATED"/>
    <property type="match status" value="1"/>
</dbReference>
<keyword evidence="2" id="KW-0560">Oxidoreductase</keyword>
<evidence type="ECO:0000259" key="6">
    <source>
        <dbReference type="PROSITE" id="PS51670"/>
    </source>
</evidence>
<keyword evidence="3" id="KW-1015">Disulfide bond</keyword>
<protein>
    <recommendedName>
        <fullName evidence="6">ShKT domain-containing protein</fullName>
    </recommendedName>
</protein>
<keyword evidence="1" id="KW-0800">Toxin</keyword>
<dbReference type="PRINTS" id="PR00081">
    <property type="entry name" value="GDHRDH"/>
</dbReference>
<dbReference type="Pfam" id="PF01549">
    <property type="entry name" value="ShK"/>
    <property type="match status" value="1"/>
</dbReference>
<evidence type="ECO:0000313" key="8">
    <source>
        <dbReference type="Proteomes" id="UP001159428"/>
    </source>
</evidence>
<evidence type="ECO:0000256" key="4">
    <source>
        <dbReference type="SAM" id="Phobius"/>
    </source>
</evidence>
<comment type="caution">
    <text evidence="3">Lacks conserved residue(s) required for the propagation of feature annotation.</text>
</comment>
<evidence type="ECO:0000256" key="1">
    <source>
        <dbReference type="ARBA" id="ARBA00022656"/>
    </source>
</evidence>
<keyword evidence="4" id="KW-0472">Membrane</keyword>
<feature type="transmembrane region" description="Helical" evidence="4">
    <location>
        <begin position="611"/>
        <end position="632"/>
    </location>
</feature>
<dbReference type="Proteomes" id="UP001159428">
    <property type="component" value="Unassembled WGS sequence"/>
</dbReference>
<dbReference type="InterPro" id="IPR003582">
    <property type="entry name" value="ShKT_dom"/>
</dbReference>
<evidence type="ECO:0000313" key="7">
    <source>
        <dbReference type="EMBL" id="CAH3128772.1"/>
    </source>
</evidence>
<dbReference type="Gene3D" id="3.40.50.720">
    <property type="entry name" value="NAD(P)-binding Rossmann-like Domain"/>
    <property type="match status" value="3"/>
</dbReference>
<keyword evidence="4" id="KW-1133">Transmembrane helix</keyword>
<dbReference type="PROSITE" id="PS51670">
    <property type="entry name" value="SHKT"/>
    <property type="match status" value="1"/>
</dbReference>